<evidence type="ECO:0000313" key="1">
    <source>
        <dbReference type="EMBL" id="AMB86722.1"/>
    </source>
</evidence>
<evidence type="ECO:0000313" key="2">
    <source>
        <dbReference type="Proteomes" id="UP000063229"/>
    </source>
</evidence>
<dbReference type="Proteomes" id="UP000063229">
    <property type="component" value="Chromosome"/>
</dbReference>
<dbReference type="CDD" id="cd14744">
    <property type="entry name" value="PAAR_CT_2"/>
    <property type="match status" value="1"/>
</dbReference>
<dbReference type="EMBL" id="CP014135">
    <property type="protein sequence ID" value="AMB86722.1"/>
    <property type="molecule type" value="Genomic_DNA"/>
</dbReference>
<name>A0A0X1T443_PSEAA</name>
<dbReference type="Pfam" id="PF05488">
    <property type="entry name" value="PAAR_motif"/>
    <property type="match status" value="1"/>
</dbReference>
<proteinExistence type="predicted"/>
<dbReference type="STRING" id="46677.AWM79_15990"/>
<evidence type="ECO:0008006" key="3">
    <source>
        <dbReference type="Google" id="ProtNLM"/>
    </source>
</evidence>
<dbReference type="KEGG" id="pagb:AWM79_15990"/>
<dbReference type="AlphaFoldDB" id="A0A0X1T443"/>
<dbReference type="RefSeq" id="WP_017130416.1">
    <property type="nucleotide sequence ID" value="NZ_CP014135.1"/>
</dbReference>
<organism evidence="1 2">
    <name type="scientific">Pseudomonas agarici</name>
    <dbReference type="NCBI Taxonomy" id="46677"/>
    <lineage>
        <taxon>Bacteria</taxon>
        <taxon>Pseudomonadati</taxon>
        <taxon>Pseudomonadota</taxon>
        <taxon>Gammaproteobacteria</taxon>
        <taxon>Pseudomonadales</taxon>
        <taxon>Pseudomonadaceae</taxon>
        <taxon>Pseudomonas</taxon>
    </lineage>
</organism>
<gene>
    <name evidence="1" type="ORF">AWM79_15990</name>
</gene>
<keyword evidence="2" id="KW-1185">Reference proteome</keyword>
<sequence length="89" mass="9559">MTHPVCLGDSLNNGGNVIQCQLAATHRINGRPIAVVGDQACCELHQGTFAFVEGHPKRRMNNKKVVMEGHRLACGCHALAGSGKQIRVE</sequence>
<dbReference type="Gene3D" id="2.60.200.60">
    <property type="match status" value="1"/>
</dbReference>
<accession>A0A0X1T443</accession>
<dbReference type="InterPro" id="IPR008727">
    <property type="entry name" value="PAAR_motif"/>
</dbReference>
<reference evidence="1 2" key="1">
    <citation type="submission" date="2016-01" db="EMBL/GenBank/DDBJ databases">
        <authorList>
            <person name="McClelland M."/>
            <person name="Jain A."/>
            <person name="Saraogi P."/>
            <person name="Mendelson R."/>
            <person name="Westerman R."/>
            <person name="SanMiguel P."/>
            <person name="Csonka L."/>
        </authorList>
    </citation>
    <scope>NUCLEOTIDE SEQUENCE [LARGE SCALE GENOMIC DNA]</scope>
    <source>
        <strain evidence="1 2">NCPPB 2472</strain>
    </source>
</reference>
<dbReference type="OrthoDB" id="6860016at2"/>
<protein>
    <recommendedName>
        <fullName evidence="3">PAAR domain-containing protein</fullName>
    </recommendedName>
</protein>